<dbReference type="AlphaFoldDB" id="A0AAQ3XHI4"/>
<dbReference type="Proteomes" id="UP001341281">
    <property type="component" value="Chromosome 10"/>
</dbReference>
<reference evidence="1 2" key="1">
    <citation type="submission" date="2024-02" db="EMBL/GenBank/DDBJ databases">
        <title>High-quality chromosome-scale genome assembly of Pensacola bahiagrass (Paspalum notatum Flugge var. saurae).</title>
        <authorList>
            <person name="Vega J.M."/>
            <person name="Podio M."/>
            <person name="Orjuela J."/>
            <person name="Siena L.A."/>
            <person name="Pessino S.C."/>
            <person name="Combes M.C."/>
            <person name="Mariac C."/>
            <person name="Albertini E."/>
            <person name="Pupilli F."/>
            <person name="Ortiz J.P.A."/>
            <person name="Leblanc O."/>
        </authorList>
    </citation>
    <scope>NUCLEOTIDE SEQUENCE [LARGE SCALE GENOMIC DNA]</scope>
    <source>
        <strain evidence="1">R1</strain>
        <tissue evidence="1">Leaf</tissue>
    </source>
</reference>
<gene>
    <name evidence="1" type="ORF">U9M48_043589</name>
</gene>
<keyword evidence="2" id="KW-1185">Reference proteome</keyword>
<organism evidence="1 2">
    <name type="scientific">Paspalum notatum var. saurae</name>
    <dbReference type="NCBI Taxonomy" id="547442"/>
    <lineage>
        <taxon>Eukaryota</taxon>
        <taxon>Viridiplantae</taxon>
        <taxon>Streptophyta</taxon>
        <taxon>Embryophyta</taxon>
        <taxon>Tracheophyta</taxon>
        <taxon>Spermatophyta</taxon>
        <taxon>Magnoliopsida</taxon>
        <taxon>Liliopsida</taxon>
        <taxon>Poales</taxon>
        <taxon>Poaceae</taxon>
        <taxon>PACMAD clade</taxon>
        <taxon>Panicoideae</taxon>
        <taxon>Andropogonodae</taxon>
        <taxon>Paspaleae</taxon>
        <taxon>Paspalinae</taxon>
        <taxon>Paspalum</taxon>
    </lineage>
</organism>
<dbReference type="EMBL" id="CP144754">
    <property type="protein sequence ID" value="WVZ98111.1"/>
    <property type="molecule type" value="Genomic_DNA"/>
</dbReference>
<accession>A0AAQ3XHI4</accession>
<evidence type="ECO:0000313" key="1">
    <source>
        <dbReference type="EMBL" id="WVZ98111.1"/>
    </source>
</evidence>
<sequence>MHRASLAGRRRDLPPVLRRAFASVHRGLCDELNSMIGRYWWSQQDKVNKIHWLAWELLTRSKKKRRFGLS</sequence>
<evidence type="ECO:0000313" key="2">
    <source>
        <dbReference type="Proteomes" id="UP001341281"/>
    </source>
</evidence>
<name>A0AAQ3XHI4_PASNO</name>
<protein>
    <submittedName>
        <fullName evidence="1">Uncharacterized protein</fullName>
    </submittedName>
</protein>
<proteinExistence type="predicted"/>